<organism evidence="1 2">
    <name type="scientific">Pseudomonas abietaniphila</name>
    <dbReference type="NCBI Taxonomy" id="89065"/>
    <lineage>
        <taxon>Bacteria</taxon>
        <taxon>Pseudomonadati</taxon>
        <taxon>Pseudomonadota</taxon>
        <taxon>Gammaproteobacteria</taxon>
        <taxon>Pseudomonadales</taxon>
        <taxon>Pseudomonadaceae</taxon>
        <taxon>Pseudomonas</taxon>
    </lineage>
</organism>
<protein>
    <submittedName>
        <fullName evidence="1">Uncharacterized protein</fullName>
    </submittedName>
</protein>
<dbReference type="RefSeq" id="WP_074759019.1">
    <property type="nucleotide sequence ID" value="NZ_FNCO01000028.1"/>
</dbReference>
<evidence type="ECO:0000313" key="2">
    <source>
        <dbReference type="Proteomes" id="UP000182894"/>
    </source>
</evidence>
<dbReference type="Proteomes" id="UP000182894">
    <property type="component" value="Unassembled WGS sequence"/>
</dbReference>
<dbReference type="EMBL" id="FNCO01000028">
    <property type="protein sequence ID" value="SDJ38252.1"/>
    <property type="molecule type" value="Genomic_DNA"/>
</dbReference>
<dbReference type="InterPro" id="IPR025395">
    <property type="entry name" value="Phage_tail_terminator-like"/>
</dbReference>
<dbReference type="OrthoDB" id="6049303at2"/>
<reference evidence="2" key="1">
    <citation type="submission" date="2016-10" db="EMBL/GenBank/DDBJ databases">
        <authorList>
            <person name="Varghese N."/>
            <person name="Submissions S."/>
        </authorList>
    </citation>
    <scope>NUCLEOTIDE SEQUENCE [LARGE SCALE GENOMIC DNA]</scope>
    <source>
        <strain evidence="2">ATCC 700689</strain>
    </source>
</reference>
<dbReference type="STRING" id="89065.SAMN05216605_12812"/>
<keyword evidence="2" id="KW-1185">Reference proteome</keyword>
<proteinExistence type="predicted"/>
<dbReference type="Gene3D" id="3.30.2000.20">
    <property type="match status" value="1"/>
</dbReference>
<name>A0A1G8T9J8_9PSED</name>
<evidence type="ECO:0000313" key="1">
    <source>
        <dbReference type="EMBL" id="SDJ38252.1"/>
    </source>
</evidence>
<sequence length="136" mass="14847">MSHQLIRRIYEQRLSAWAASRGLRIAYQGVAFDPGDDETYLRAFTLPAGTGTQTLEGTDRVYTGVFQISIVSPAGNGTGDAEGLVDDLDELFPTFLRLKQGDFEVMVLTPVEPGPAIVDDTTLTVSASFQYRADRA</sequence>
<gene>
    <name evidence="1" type="ORF">SAMN05216605_12812</name>
</gene>
<dbReference type="Pfam" id="PF13554">
    <property type="entry name" value="Phage_tail_terminator_5"/>
    <property type="match status" value="1"/>
</dbReference>
<accession>A0A1G8T9J8</accession>
<dbReference type="AlphaFoldDB" id="A0A1G8T9J8"/>